<accession>A0A5C5YWT9</accession>
<dbReference type="Proteomes" id="UP000315010">
    <property type="component" value="Unassembled WGS sequence"/>
</dbReference>
<reference evidence="1 2" key="1">
    <citation type="submission" date="2019-02" db="EMBL/GenBank/DDBJ databases">
        <title>Deep-cultivation of Planctomycetes and their phenomic and genomic characterization uncovers novel biology.</title>
        <authorList>
            <person name="Wiegand S."/>
            <person name="Jogler M."/>
            <person name="Boedeker C."/>
            <person name="Pinto D."/>
            <person name="Vollmers J."/>
            <person name="Rivas-Marin E."/>
            <person name="Kohn T."/>
            <person name="Peeters S.H."/>
            <person name="Heuer A."/>
            <person name="Rast P."/>
            <person name="Oberbeckmann S."/>
            <person name="Bunk B."/>
            <person name="Jeske O."/>
            <person name="Meyerdierks A."/>
            <person name="Storesund J.E."/>
            <person name="Kallscheuer N."/>
            <person name="Luecker S."/>
            <person name="Lage O.M."/>
            <person name="Pohl T."/>
            <person name="Merkel B.J."/>
            <person name="Hornburger P."/>
            <person name="Mueller R.-W."/>
            <person name="Bruemmer F."/>
            <person name="Labrenz M."/>
            <person name="Spormann A.M."/>
            <person name="Op Den Camp H."/>
            <person name="Overmann J."/>
            <person name="Amann R."/>
            <person name="Jetten M.S.M."/>
            <person name="Mascher T."/>
            <person name="Medema M.H."/>
            <person name="Devos D.P."/>
            <person name="Kaster A.-K."/>
            <person name="Ovreas L."/>
            <person name="Rohde M."/>
            <person name="Galperin M.Y."/>
            <person name="Jogler C."/>
        </authorList>
    </citation>
    <scope>NUCLEOTIDE SEQUENCE [LARGE SCALE GENOMIC DNA]</scope>
    <source>
        <strain evidence="1 2">CA13</strain>
    </source>
</reference>
<dbReference type="AlphaFoldDB" id="A0A5C5YWT9"/>
<organism evidence="1 2">
    <name type="scientific">Novipirellula herctigrandis</name>
    <dbReference type="NCBI Taxonomy" id="2527986"/>
    <lineage>
        <taxon>Bacteria</taxon>
        <taxon>Pseudomonadati</taxon>
        <taxon>Planctomycetota</taxon>
        <taxon>Planctomycetia</taxon>
        <taxon>Pirellulales</taxon>
        <taxon>Pirellulaceae</taxon>
        <taxon>Novipirellula</taxon>
    </lineage>
</organism>
<sequence length="314" mass="36310">MQNESPVPITFAQAMQTTFNDAPNESQVKVYGVRYVFVVDDDGNEFYVTRLGWRLLENLQPENWYSAKAYSKRGERLVEGSGVVYRVPTENKDGVKQDLVVKFSRFAEEVPLQVAKTFPDKMPAEVVAGAMFNDPFQEFGLLVDLRNGHFGRKELQVRTKHPICIFSPARKCAPWRLGRERGRFDRYRTGMAANLDSNYSKIDLDFERQYVYLFAWIKGINADVSAQEGLITKEEAGEVTMQAASDLREKGFMVLDNKPSHVILRQRKKNGELLRRNGKLVYGLIDFELLMRTEDYKNFLRNREKERAAQQQQQ</sequence>
<dbReference type="EMBL" id="SJPJ01000001">
    <property type="protein sequence ID" value="TWT79340.1"/>
    <property type="molecule type" value="Genomic_DNA"/>
</dbReference>
<comment type="caution">
    <text evidence="1">The sequence shown here is derived from an EMBL/GenBank/DDBJ whole genome shotgun (WGS) entry which is preliminary data.</text>
</comment>
<gene>
    <name evidence="1" type="ORF">CA13_07390</name>
</gene>
<keyword evidence="2" id="KW-1185">Reference proteome</keyword>
<evidence type="ECO:0000313" key="1">
    <source>
        <dbReference type="EMBL" id="TWT79340.1"/>
    </source>
</evidence>
<dbReference type="RefSeq" id="WP_146394581.1">
    <property type="nucleotide sequence ID" value="NZ_SJPJ01000001.1"/>
</dbReference>
<proteinExistence type="predicted"/>
<protein>
    <submittedName>
        <fullName evidence="1">Uncharacterized protein</fullName>
    </submittedName>
</protein>
<evidence type="ECO:0000313" key="2">
    <source>
        <dbReference type="Proteomes" id="UP000315010"/>
    </source>
</evidence>
<dbReference type="OrthoDB" id="8452303at2"/>
<name>A0A5C5YWT9_9BACT</name>